<evidence type="ECO:0000313" key="3">
    <source>
        <dbReference type="EMBL" id="OUS40749.1"/>
    </source>
</evidence>
<feature type="compositionally biased region" description="Pro residues" evidence="1">
    <location>
        <begin position="33"/>
        <end position="64"/>
    </location>
</feature>
<gene>
    <name evidence="3" type="ORF">A9R00_04420</name>
</gene>
<evidence type="ECO:0000313" key="4">
    <source>
        <dbReference type="Proteomes" id="UP000227088"/>
    </source>
</evidence>
<protein>
    <submittedName>
        <fullName evidence="3">Uncharacterized protein</fullName>
    </submittedName>
</protein>
<name>A0A1Y5HTZ0_OLEAN</name>
<dbReference type="EMBL" id="MABE01000258">
    <property type="protein sequence ID" value="OUS40749.1"/>
    <property type="molecule type" value="Genomic_DNA"/>
</dbReference>
<dbReference type="AlphaFoldDB" id="A0A1Y5HTZ0"/>
<sequence>MRFQIIFLLLAVFLTACGANSQKDELIDRPDPEGPIIPDEPGPKPPVPPEPPGPIIPPIPPKPAPKVCVESHSGFQDAEAANSSANFVFYPGFSIDKLHSYEVGTSQSLAVEASGATSFTFPYQSISGDSLADQVGFNNGEWQFETNSKNLIFKDTLTGEARQVSNFDFAGYQVCSVTQIKPTTDRLSEFYISYGDSCSLTSKVNLDMSASDAAIQIPNPAIHEGTAIYDGDANWLGQLYKIIDQGTAKLVLQKPDFCSQNELLTFDSVGDAWSAKQFLDGRLLLQVGAKVYHLASADLLALVADEPSFTLPAESLITLPNTDQAVWLDKNASNIFYTSLEVIEDPATELDVIQNADLYVANLITGAQEAKLSLYSGADNDKAIVGFEKIILDDESVWLETRFTTKPATETLYHRRYSRLSLNTNTLDSIAEFNHQLKLGSQKTEWHSIANKVYLKVDARTSINRAIDTDEEEDYLLEAGAAAVDLEKVWYFIKQGSVITTEADGVIAWNYSNHVTQQYVAELINAGGSSSFSAVVRNILGSSMTTQFKNLSLFWDISCTTDCSDGLVEYRVISLDHGDNSLNLLRHESCDVSIEEPSPSTCTVN</sequence>
<evidence type="ECO:0000256" key="2">
    <source>
        <dbReference type="SAM" id="SignalP"/>
    </source>
</evidence>
<keyword evidence="2" id="KW-0732">Signal</keyword>
<feature type="signal peptide" evidence="2">
    <location>
        <begin position="1"/>
        <end position="18"/>
    </location>
</feature>
<organism evidence="3 4">
    <name type="scientific">Oleispira antarctica</name>
    <dbReference type="NCBI Taxonomy" id="188908"/>
    <lineage>
        <taxon>Bacteria</taxon>
        <taxon>Pseudomonadati</taxon>
        <taxon>Pseudomonadota</taxon>
        <taxon>Gammaproteobacteria</taxon>
        <taxon>Oceanospirillales</taxon>
        <taxon>Oceanospirillaceae</taxon>
        <taxon>Oleispira</taxon>
    </lineage>
</organism>
<proteinExistence type="predicted"/>
<comment type="caution">
    <text evidence="3">The sequence shown here is derived from an EMBL/GenBank/DDBJ whole genome shotgun (WGS) entry which is preliminary data.</text>
</comment>
<feature type="chain" id="PRO_5012938313" evidence="2">
    <location>
        <begin position="19"/>
        <end position="605"/>
    </location>
</feature>
<reference evidence="4" key="1">
    <citation type="journal article" date="2017" name="Proc. Natl. Acad. Sci. U.S.A.">
        <title>Simulation of Deepwater Horizon oil plume reveals substrate specialization within a complex community of hydrocarbon degraders.</title>
        <authorList>
            <person name="Hu P."/>
            <person name="Dubinsky E.A."/>
            <person name="Probst A.J."/>
            <person name="Wang J."/>
            <person name="Sieber C.M.K."/>
            <person name="Tom L.M."/>
            <person name="Gardinali P."/>
            <person name="Banfield J.F."/>
            <person name="Atlas R.M."/>
            <person name="Andersen G.L."/>
        </authorList>
    </citation>
    <scope>NUCLEOTIDE SEQUENCE [LARGE SCALE GENOMIC DNA]</scope>
</reference>
<evidence type="ECO:0000256" key="1">
    <source>
        <dbReference type="SAM" id="MobiDB-lite"/>
    </source>
</evidence>
<accession>A0A1Y5HTZ0</accession>
<dbReference type="PROSITE" id="PS51257">
    <property type="entry name" value="PROKAR_LIPOPROTEIN"/>
    <property type="match status" value="1"/>
</dbReference>
<dbReference type="Proteomes" id="UP000227088">
    <property type="component" value="Unassembled WGS sequence"/>
</dbReference>
<feature type="region of interest" description="Disordered" evidence="1">
    <location>
        <begin position="24"/>
        <end position="65"/>
    </location>
</feature>